<protein>
    <recommendedName>
        <fullName evidence="6">Calcium-binding protein</fullName>
    </recommendedName>
</protein>
<organism evidence="4 5">
    <name type="scientific">Nostoc punctiforme FACHB-252</name>
    <dbReference type="NCBI Taxonomy" id="1357509"/>
    <lineage>
        <taxon>Bacteria</taxon>
        <taxon>Bacillati</taxon>
        <taxon>Cyanobacteriota</taxon>
        <taxon>Cyanophyceae</taxon>
        <taxon>Nostocales</taxon>
        <taxon>Nostocaceae</taxon>
        <taxon>Nostoc</taxon>
    </lineage>
</organism>
<dbReference type="PROSITE" id="PS00330">
    <property type="entry name" value="HEMOLYSIN_CALCIUM"/>
    <property type="match status" value="3"/>
</dbReference>
<dbReference type="Pfam" id="PF00353">
    <property type="entry name" value="HemolysinCabind"/>
    <property type="match status" value="6"/>
</dbReference>
<dbReference type="InterPro" id="IPR001343">
    <property type="entry name" value="Hemolysn_Ca-bd"/>
</dbReference>
<dbReference type="InterPro" id="IPR011049">
    <property type="entry name" value="Serralysin-like_metalloprot_C"/>
</dbReference>
<gene>
    <name evidence="4" type="ORF">H6G94_28560</name>
</gene>
<evidence type="ECO:0000313" key="5">
    <source>
        <dbReference type="Proteomes" id="UP000606396"/>
    </source>
</evidence>
<comment type="subcellular location">
    <subcellularLocation>
        <location evidence="1">Secreted</location>
    </subcellularLocation>
</comment>
<evidence type="ECO:0000256" key="3">
    <source>
        <dbReference type="SAM" id="MobiDB-lite"/>
    </source>
</evidence>
<feature type="region of interest" description="Disordered" evidence="3">
    <location>
        <begin position="226"/>
        <end position="250"/>
    </location>
</feature>
<dbReference type="Pfam" id="PF22825">
    <property type="entry name" value="HpiC1-like"/>
    <property type="match status" value="1"/>
</dbReference>
<evidence type="ECO:0000256" key="1">
    <source>
        <dbReference type="ARBA" id="ARBA00004613"/>
    </source>
</evidence>
<dbReference type="InterPro" id="IPR018511">
    <property type="entry name" value="Hemolysin-typ_Ca-bd_CS"/>
</dbReference>
<proteinExistence type="predicted"/>
<dbReference type="InterPro" id="IPR054720">
    <property type="entry name" value="HpiC1"/>
</dbReference>
<dbReference type="PANTHER" id="PTHR38340:SF1">
    <property type="entry name" value="S-LAYER PROTEIN"/>
    <property type="match status" value="1"/>
</dbReference>
<dbReference type="PANTHER" id="PTHR38340">
    <property type="entry name" value="S-LAYER PROTEIN"/>
    <property type="match status" value="1"/>
</dbReference>
<name>A0ABR8HHZ8_NOSPU</name>
<dbReference type="SUPFAM" id="SSF51120">
    <property type="entry name" value="beta-Roll"/>
    <property type="match status" value="3"/>
</dbReference>
<dbReference type="Proteomes" id="UP000606396">
    <property type="component" value="Unassembled WGS sequence"/>
</dbReference>
<evidence type="ECO:0000256" key="2">
    <source>
        <dbReference type="ARBA" id="ARBA00022525"/>
    </source>
</evidence>
<reference evidence="4 5" key="1">
    <citation type="journal article" date="2020" name="ISME J.">
        <title>Comparative genomics reveals insights into cyanobacterial evolution and habitat adaptation.</title>
        <authorList>
            <person name="Chen M.Y."/>
            <person name="Teng W.K."/>
            <person name="Zhao L."/>
            <person name="Hu C.X."/>
            <person name="Zhou Y.K."/>
            <person name="Han B.P."/>
            <person name="Song L.R."/>
            <person name="Shu W.S."/>
        </authorList>
    </citation>
    <scope>NUCLEOTIDE SEQUENCE [LARGE SCALE GENOMIC DNA]</scope>
    <source>
        <strain evidence="4 5">FACHB-252</strain>
    </source>
</reference>
<comment type="caution">
    <text evidence="4">The sequence shown here is derived from an EMBL/GenBank/DDBJ whole genome shotgun (WGS) entry which is preliminary data.</text>
</comment>
<accession>A0ABR8HHZ8</accession>
<dbReference type="EMBL" id="JACJTC010000024">
    <property type="protein sequence ID" value="MBD2615158.1"/>
    <property type="molecule type" value="Genomic_DNA"/>
</dbReference>
<keyword evidence="5" id="KW-1185">Reference proteome</keyword>
<dbReference type="RefSeq" id="WP_190951934.1">
    <property type="nucleotide sequence ID" value="NZ_JACJTC010000024.1"/>
</dbReference>
<evidence type="ECO:0000313" key="4">
    <source>
        <dbReference type="EMBL" id="MBD2615158.1"/>
    </source>
</evidence>
<dbReference type="InterPro" id="IPR050557">
    <property type="entry name" value="RTX_toxin/Mannuronan_C5-epim"/>
</dbReference>
<dbReference type="PRINTS" id="PR00313">
    <property type="entry name" value="CABNDNGRPT"/>
</dbReference>
<keyword evidence="2" id="KW-0964">Secreted</keyword>
<sequence length="582" mass="60173">MARKFNVGTQENDSILLIASEDNNTVVALAGDDLIFTGLGNDFINAGSGNDVVSSGDGNDVIDAGDGDDIIDGQEGNDFINAGAGDDLIEGGLGNDIIRSGTGNNNINGGSGDDIIYLAGESNTVFAEAGNDKIFGDSSVDVIDAGDGDDIAFGGAGDDFLSGEGGSDRLNGGLGNDLIEGGSGNDELSGDVGNDVIYGNDGTDFLNGDAGNDVLNGGQGNDLLTGGTDNDTLIGGDGNDELQGGSGSDTLIGVNTDTNSTFGRGDIDILTGGLSADTFVLGDKNTVYYSDGQPGSFGFGDYAVIKDFESGVDTIQLKGSASNYSLIASFGDLPSGTAIYYFDSSNILSELIGVIEGQPVANFNLNNTSQFSFVNDSSTNIFIENAGFEEPELEDGSFNIADVPGWVVYDPNGYIPENPNGIETSNYDVLDPNTEYFINEAPEGENVADLYVVQPPGSGGVLGLFQELDTVLTANTEYTLQVEVGNIGGIYIGIDLSGFPGYRVELLAGDTVIAADNNSVFIADKTFETSTVKFTATESNPYLGQNLGIRLINLIEGPGLVVNFDDVRLTAQTLPEISASNS</sequence>
<dbReference type="Gene3D" id="2.150.10.10">
    <property type="entry name" value="Serralysin-like metalloprotease, C-terminal"/>
    <property type="match status" value="5"/>
</dbReference>
<evidence type="ECO:0008006" key="6">
    <source>
        <dbReference type="Google" id="ProtNLM"/>
    </source>
</evidence>